<keyword evidence="3" id="KW-1185">Reference proteome</keyword>
<dbReference type="InterPro" id="IPR011333">
    <property type="entry name" value="SKP1/BTB/POZ_sf"/>
</dbReference>
<dbReference type="AlphaFoldDB" id="A0AAD5H7C3"/>
<evidence type="ECO:0000313" key="3">
    <source>
        <dbReference type="Proteomes" id="UP001205105"/>
    </source>
</evidence>
<sequence length="452" mass="49609">MLTVDDDDFDCTPILALPGEPAAEESTEEGEGCPAKRAKQGSPLATKETYVACRASSVALKQHSEVFRSWMKGWLGRKKQKAKHVLRIECEDRQEAASFQQLLDYVHSAGHVLPSEPGGILALLAVARKHAAEACVDACLQLLPTKLDQMPLHQCLRLLLLLETGTSGKDDVQANADRLFRRGAERLSMLLKDKAAVMAANAALQAELAEFFGRWHSMLNCDLRCNVWQCLPFDVLLLMFEDCHVHADTEATVLAAFAAWANANMAAGSLSEEAHQGIAAIFSRIRFPELLPDVVLNYWACFGWLQQFDGTRELPLRAIFHPGNIDQAASEPVYWRGYFWQCKLGMSVEGATVVSISTGCSADLARFAGYAAGAFPYQTQAVYRIRLQSNGSSQGSLDPLQGTGVFSPAAFFNRGACHELETTTWERFWAADSPLVRDGRVAVELTLSVPPS</sequence>
<evidence type="ECO:0000313" key="2">
    <source>
        <dbReference type="EMBL" id="KAI7842077.1"/>
    </source>
</evidence>
<protein>
    <recommendedName>
        <fullName evidence="4">BTB domain-containing protein</fullName>
    </recommendedName>
</protein>
<proteinExistence type="predicted"/>
<dbReference type="Gene3D" id="3.30.710.10">
    <property type="entry name" value="Potassium Channel Kv1.1, Chain A"/>
    <property type="match status" value="1"/>
</dbReference>
<accession>A0AAD5H7C3</accession>
<feature type="region of interest" description="Disordered" evidence="1">
    <location>
        <begin position="15"/>
        <end position="40"/>
    </location>
</feature>
<evidence type="ECO:0000256" key="1">
    <source>
        <dbReference type="SAM" id="MobiDB-lite"/>
    </source>
</evidence>
<dbReference type="Proteomes" id="UP001205105">
    <property type="component" value="Unassembled WGS sequence"/>
</dbReference>
<evidence type="ECO:0008006" key="4">
    <source>
        <dbReference type="Google" id="ProtNLM"/>
    </source>
</evidence>
<organism evidence="2 3">
    <name type="scientific">Chlorella ohadii</name>
    <dbReference type="NCBI Taxonomy" id="2649997"/>
    <lineage>
        <taxon>Eukaryota</taxon>
        <taxon>Viridiplantae</taxon>
        <taxon>Chlorophyta</taxon>
        <taxon>core chlorophytes</taxon>
        <taxon>Trebouxiophyceae</taxon>
        <taxon>Chlorellales</taxon>
        <taxon>Chlorellaceae</taxon>
        <taxon>Chlorella clade</taxon>
        <taxon>Chlorella</taxon>
    </lineage>
</organism>
<gene>
    <name evidence="2" type="ORF">COHA_004273</name>
</gene>
<dbReference type="EMBL" id="JADXDR010000056">
    <property type="protein sequence ID" value="KAI7842077.1"/>
    <property type="molecule type" value="Genomic_DNA"/>
</dbReference>
<reference evidence="2" key="1">
    <citation type="submission" date="2020-11" db="EMBL/GenBank/DDBJ databases">
        <title>Chlorella ohadii genome sequencing and assembly.</title>
        <authorList>
            <person name="Murik O."/>
            <person name="Treves H."/>
            <person name="Kedem I."/>
            <person name="Shotland Y."/>
            <person name="Kaplan A."/>
        </authorList>
    </citation>
    <scope>NUCLEOTIDE SEQUENCE</scope>
    <source>
        <strain evidence="2">1</strain>
    </source>
</reference>
<feature type="compositionally biased region" description="Acidic residues" evidence="1">
    <location>
        <begin position="22"/>
        <end position="31"/>
    </location>
</feature>
<comment type="caution">
    <text evidence="2">The sequence shown here is derived from an EMBL/GenBank/DDBJ whole genome shotgun (WGS) entry which is preliminary data.</text>
</comment>
<name>A0AAD5H7C3_9CHLO</name>